<protein>
    <submittedName>
        <fullName evidence="4">Zinc finger C2H2-type protein</fullName>
    </submittedName>
</protein>
<proteinExistence type="predicted"/>
<evidence type="ECO:0000256" key="2">
    <source>
        <dbReference type="SAM" id="Coils"/>
    </source>
</evidence>
<keyword evidence="1" id="KW-0862">Zinc</keyword>
<evidence type="ECO:0000313" key="5">
    <source>
        <dbReference type="Proteomes" id="UP001162001"/>
    </source>
</evidence>
<dbReference type="InterPro" id="IPR013087">
    <property type="entry name" value="Znf_C2H2_type"/>
</dbReference>
<keyword evidence="1" id="KW-0863">Zinc-finger</keyword>
<keyword evidence="2" id="KW-0175">Coiled coil</keyword>
<dbReference type="PROSITE" id="PS50157">
    <property type="entry name" value="ZINC_FINGER_C2H2_2"/>
    <property type="match status" value="1"/>
</dbReference>
<dbReference type="SMART" id="SM00355">
    <property type="entry name" value="ZnF_C2H2"/>
    <property type="match status" value="2"/>
</dbReference>
<name>A0A7D3V5K2_9VIRU</name>
<feature type="coiled-coil region" evidence="2">
    <location>
        <begin position="76"/>
        <end position="130"/>
    </location>
</feature>
<sequence length="323" mass="37739">MNLHCEICSYTARDNFNYNKHLLTQKHKKKESEYTNSYKQKPIQNHNATLEEPKKVPHKCSFCGNNYATSGSLARHKKICIDKKDLEKDLEKEKNEINNKKDIELLQKELQCKEELIKSLKSEVTNLRMLVNSAGSMVKSSLSTMSYVIKNYTEAPALESIKNMASLHYENTSEEFVEMLISEYRHKTLVNFIGDILIKTYKKDDPSKQSVWNSDTSRLTYVIRELLATNDIDWRVDKKGIKTNKYIIEPIMDYISNSINSFITNFDTNYRFDSTSEAEKKMLKLKHATEINQQINDKVLSEEVLKYIAPHFYLIKTEEMIED</sequence>
<keyword evidence="5" id="KW-1185">Reference proteome</keyword>
<dbReference type="GO" id="GO:0008270">
    <property type="term" value="F:zinc ion binding"/>
    <property type="evidence" value="ECO:0007669"/>
    <property type="project" value="UniProtKB-KW"/>
</dbReference>
<keyword evidence="1" id="KW-0479">Metal-binding</keyword>
<dbReference type="EMBL" id="MT418680">
    <property type="protein sequence ID" value="QKF94135.1"/>
    <property type="molecule type" value="Genomic_DNA"/>
</dbReference>
<evidence type="ECO:0000313" key="4">
    <source>
        <dbReference type="EMBL" id="QKF94135.1"/>
    </source>
</evidence>
<dbReference type="Proteomes" id="UP001162001">
    <property type="component" value="Segment"/>
</dbReference>
<evidence type="ECO:0000259" key="3">
    <source>
        <dbReference type="PROSITE" id="PS50157"/>
    </source>
</evidence>
<organism evidence="4 5">
    <name type="scientific">Fadolivirus FV1/VV64</name>
    <dbReference type="NCBI Taxonomy" id="3070911"/>
    <lineage>
        <taxon>Viruses</taxon>
        <taxon>Varidnaviria</taxon>
        <taxon>Bamfordvirae</taxon>
        <taxon>Nucleocytoviricota</taxon>
        <taxon>Megaviricetes</taxon>
        <taxon>Imitervirales</taxon>
        <taxon>Mimiviridae</taxon>
        <taxon>Klosneuvirinae</taxon>
        <taxon>Fadolivirus</taxon>
        <taxon>Fadolivirus algeromassiliense</taxon>
    </lineage>
</organism>
<gene>
    <name evidence="4" type="ORF">Fadolivirus_1_677</name>
</gene>
<accession>A0A7D3V5K2</accession>
<reference evidence="4 5" key="1">
    <citation type="submission" date="2020-04" db="EMBL/GenBank/DDBJ databases">
        <title>Advantages and limits of metagenomic assembly and binning of a giant virus.</title>
        <authorList>
            <person name="Schulz F."/>
            <person name="Andreani J."/>
            <person name="Francis R."/>
            <person name="Boudjemaa H."/>
            <person name="Bou Khalil J.Y."/>
            <person name="Lee J."/>
            <person name="La Scola B."/>
            <person name="Woyke T."/>
        </authorList>
    </citation>
    <scope>NUCLEOTIDE SEQUENCE [LARGE SCALE GENOMIC DNA]</scope>
    <source>
        <strain evidence="4 5">FV1/VV64</strain>
    </source>
</reference>
<feature type="domain" description="C2H2-type" evidence="3">
    <location>
        <begin position="58"/>
        <end position="85"/>
    </location>
</feature>
<evidence type="ECO:0000256" key="1">
    <source>
        <dbReference type="PROSITE-ProRule" id="PRU00042"/>
    </source>
</evidence>